<proteinExistence type="predicted"/>
<dbReference type="AlphaFoldDB" id="A0A533I3Z7"/>
<comment type="caution">
    <text evidence="2">The sequence shown here is derived from an EMBL/GenBank/DDBJ whole genome shotgun (WGS) entry which is preliminary data.</text>
</comment>
<evidence type="ECO:0000256" key="1">
    <source>
        <dbReference type="SAM" id="MobiDB-lite"/>
    </source>
</evidence>
<evidence type="ECO:0000313" key="3">
    <source>
        <dbReference type="Proteomes" id="UP000315344"/>
    </source>
</evidence>
<protein>
    <submittedName>
        <fullName evidence="2">Uncharacterized protein</fullName>
    </submittedName>
</protein>
<sequence length="85" mass="9210">MGEAKERGANPLKLRQRIDTGQTGDKVDFPDPAAAPLGTDDEASGNPISHKQLRMALSSEVKKDAEKRHSKGGKPKRSRRDSADT</sequence>
<accession>A0A533I3Z7</accession>
<dbReference type="Proteomes" id="UP000315344">
    <property type="component" value="Unassembled WGS sequence"/>
</dbReference>
<organism evidence="2 3">
    <name type="scientific">Paracoccus denitrificans</name>
    <dbReference type="NCBI Taxonomy" id="266"/>
    <lineage>
        <taxon>Bacteria</taxon>
        <taxon>Pseudomonadati</taxon>
        <taxon>Pseudomonadota</taxon>
        <taxon>Alphaproteobacteria</taxon>
        <taxon>Rhodobacterales</taxon>
        <taxon>Paracoccaceae</taxon>
        <taxon>Paracoccus</taxon>
    </lineage>
</organism>
<reference evidence="2 3" key="1">
    <citation type="journal article" date="2017" name="Nat. Commun.">
        <title>In situ click chemistry generation of cyclooxygenase-2 inhibitors.</title>
        <authorList>
            <person name="Bhardwaj A."/>
            <person name="Kaur J."/>
            <person name="Wuest M."/>
            <person name="Wuest F."/>
        </authorList>
    </citation>
    <scope>NUCLEOTIDE SEQUENCE [LARGE SCALE GENOMIC DNA]</scope>
    <source>
        <strain evidence="2">S2_012_000_R3_94</strain>
    </source>
</reference>
<name>A0A533I3Z7_PARDE</name>
<feature type="region of interest" description="Disordered" evidence="1">
    <location>
        <begin position="1"/>
        <end position="85"/>
    </location>
</feature>
<gene>
    <name evidence="2" type="ORF">DI616_14545</name>
</gene>
<dbReference type="EMBL" id="VAFL01000013">
    <property type="protein sequence ID" value="TKW65391.1"/>
    <property type="molecule type" value="Genomic_DNA"/>
</dbReference>
<feature type="compositionally biased region" description="Basic residues" evidence="1">
    <location>
        <begin position="68"/>
        <end position="79"/>
    </location>
</feature>
<evidence type="ECO:0000313" key="2">
    <source>
        <dbReference type="EMBL" id="TKW65391.1"/>
    </source>
</evidence>